<dbReference type="Pfam" id="PF00351">
    <property type="entry name" value="Biopterin_H"/>
    <property type="match status" value="1"/>
</dbReference>
<dbReference type="Proteomes" id="UP000310200">
    <property type="component" value="Unassembled WGS sequence"/>
</dbReference>
<dbReference type="GO" id="GO:0005737">
    <property type="term" value="C:cytoplasm"/>
    <property type="evidence" value="ECO:0007669"/>
    <property type="project" value="TreeGrafter"/>
</dbReference>
<keyword evidence="6 11" id="KW-0503">Monooxygenase</keyword>
<evidence type="ECO:0000256" key="5">
    <source>
        <dbReference type="ARBA" id="ARBA00023004"/>
    </source>
</evidence>
<dbReference type="GO" id="GO:0043204">
    <property type="term" value="C:perikaryon"/>
    <property type="evidence" value="ECO:0007669"/>
    <property type="project" value="TreeGrafter"/>
</dbReference>
<name>A0A4S2JAC9_9HYME</name>
<feature type="region of interest" description="Disordered" evidence="9">
    <location>
        <begin position="102"/>
        <end position="124"/>
    </location>
</feature>
<feature type="domain" description="Biopterin-dependent aromatic amino acid hydroxylase family profile" evidence="10">
    <location>
        <begin position="252"/>
        <end position="422"/>
    </location>
</feature>
<dbReference type="InterPro" id="IPR036329">
    <property type="entry name" value="Aro-AA_hydroxylase_C_sf"/>
</dbReference>
<feature type="binding site" evidence="7">
    <location>
        <position position="255"/>
    </location>
    <ligand>
        <name>Fe cation</name>
        <dbReference type="ChEBI" id="CHEBI:24875"/>
    </ligand>
</feature>
<evidence type="ECO:0000256" key="6">
    <source>
        <dbReference type="ARBA" id="ARBA00023033"/>
    </source>
</evidence>
<feature type="region of interest" description="Disordered" evidence="9">
    <location>
        <begin position="506"/>
        <end position="545"/>
    </location>
</feature>
<dbReference type="Gene3D" id="1.10.800.10">
    <property type="entry name" value="Aromatic amino acid hydroxylase"/>
    <property type="match status" value="2"/>
</dbReference>
<dbReference type="InterPro" id="IPR019774">
    <property type="entry name" value="Aromatic-AA_hydroxylase_C"/>
</dbReference>
<sequence>MAVAAAQKNREMFAIKKSYSIENGYPARRRSLVDDARFETLVVKQTKQSVLEEARQRANDTNVDQTITCTQEQQGQGEYYIDVSSSDDEQIESLVCAAKKEEAKAEASSDSDGKPDDDDDDDSGLTEEEIVLAKSIAESTESEQGVQKAALVLRLREGIGALGRILKTIENFKGTITHVESRPSKKEGLQFEVLVKINMNRQNLLQLIRNLRQSSALDGVTLLADNSVSIKDPWFPRHAADLDNCNHLMTKDCIHELLGHMPLLADPGFAQFSQEIGLASLGASDEEIEKLSTIYWFTIEFGLCKEGPEVKAYGAGLLSAYGELLHALSDKCEHRAFDPSITALQKYQDQEYQPIYYVAESFEDAKEKFRRWVATMSRPFEVRFNPHTQRIEVLDSVDRLEGLMSQLNTEMTHLTNAVNKMKARHFAQSYNLIDLNNESCCGLNARKACCILIDTVANGLKFILNTNGTEHEKIKARDENDQNKELRIQELYRKVYEEDAKDYGQKYSNKTNFDNGNHKSIRKHKSKKHRTKHCDGKRHRHNRHRNETNDVLPESDAVIVSTINNPQQITIIHEKCEKDNVIIPQNTSPEMRIIPYTMSADKLKNNTDLRKFKTISQKQENVSDDIDTDTEKLQNKQNVDGMKHFRNFSEEVTIASQHQLNKDCTTRIMNKPVDPHYVTNACSMTSNAIRGIRRKKSSLCEVKVAVIGAPGVGKSDLLRKFDVSKNLELNSKLLITLELKRGETKRHLNDLSP</sequence>
<keyword evidence="12" id="KW-1185">Reference proteome</keyword>
<gene>
    <name evidence="11" type="ORF">DBV15_07215</name>
</gene>
<evidence type="ECO:0000256" key="1">
    <source>
        <dbReference type="ARBA" id="ARBA00001954"/>
    </source>
</evidence>
<protein>
    <submittedName>
        <fullName evidence="11">Tyrosine 3-monooxygenase</fullName>
    </submittedName>
</protein>
<feature type="compositionally biased region" description="Acidic residues" evidence="9">
    <location>
        <begin position="115"/>
        <end position="124"/>
    </location>
</feature>
<reference evidence="11 12" key="1">
    <citation type="journal article" date="2019" name="Philos. Trans. R. Soc. Lond., B, Biol. Sci.">
        <title>Ant behaviour and brain gene expression of defending hosts depend on the ecological success of the intruding social parasite.</title>
        <authorList>
            <person name="Kaur R."/>
            <person name="Stoldt M."/>
            <person name="Jongepier E."/>
            <person name="Feldmeyer B."/>
            <person name="Menzel F."/>
            <person name="Bornberg-Bauer E."/>
            <person name="Foitzik S."/>
        </authorList>
    </citation>
    <scope>NUCLEOTIDE SEQUENCE [LARGE SCALE GENOMIC DNA]</scope>
    <source>
        <tissue evidence="11">Whole body</tissue>
    </source>
</reference>
<keyword evidence="8" id="KW-0175">Coiled coil</keyword>
<dbReference type="GO" id="GO:0006585">
    <property type="term" value="P:dopamine biosynthetic process from tyrosine"/>
    <property type="evidence" value="ECO:0007669"/>
    <property type="project" value="TreeGrafter"/>
</dbReference>
<keyword evidence="5 7" id="KW-0408">Iron</keyword>
<feature type="compositionally biased region" description="Basic and acidic residues" evidence="9">
    <location>
        <begin position="102"/>
        <end position="114"/>
    </location>
</feature>
<evidence type="ECO:0000313" key="11">
    <source>
        <dbReference type="EMBL" id="TGZ32332.1"/>
    </source>
</evidence>
<feature type="binding site" evidence="7">
    <location>
        <position position="300"/>
    </location>
    <ligand>
        <name>Fe cation</name>
        <dbReference type="ChEBI" id="CHEBI:24875"/>
    </ligand>
</feature>
<dbReference type="AlphaFoldDB" id="A0A4S2JAC9"/>
<feature type="coiled-coil region" evidence="8">
    <location>
        <begin position="397"/>
        <end position="424"/>
    </location>
</feature>
<comment type="caution">
    <text evidence="11">The sequence shown here is derived from an EMBL/GenBank/DDBJ whole genome shotgun (WGS) entry which is preliminary data.</text>
</comment>
<dbReference type="GO" id="GO:0030424">
    <property type="term" value="C:axon"/>
    <property type="evidence" value="ECO:0007669"/>
    <property type="project" value="TreeGrafter"/>
</dbReference>
<dbReference type="GO" id="GO:0004511">
    <property type="term" value="F:tyrosine 3-monooxygenase activity"/>
    <property type="evidence" value="ECO:0007669"/>
    <property type="project" value="TreeGrafter"/>
</dbReference>
<organism evidence="11 12">
    <name type="scientific">Temnothorax longispinosus</name>
    <dbReference type="NCBI Taxonomy" id="300112"/>
    <lineage>
        <taxon>Eukaryota</taxon>
        <taxon>Metazoa</taxon>
        <taxon>Ecdysozoa</taxon>
        <taxon>Arthropoda</taxon>
        <taxon>Hexapoda</taxon>
        <taxon>Insecta</taxon>
        <taxon>Pterygota</taxon>
        <taxon>Neoptera</taxon>
        <taxon>Endopterygota</taxon>
        <taxon>Hymenoptera</taxon>
        <taxon>Apocrita</taxon>
        <taxon>Aculeata</taxon>
        <taxon>Formicoidea</taxon>
        <taxon>Formicidae</taxon>
        <taxon>Myrmicinae</taxon>
        <taxon>Temnothorax</taxon>
    </lineage>
</organism>
<dbReference type="InterPro" id="IPR036951">
    <property type="entry name" value="ArAA_hydroxylase_sf"/>
</dbReference>
<evidence type="ECO:0000256" key="9">
    <source>
        <dbReference type="SAM" id="MobiDB-lite"/>
    </source>
</evidence>
<dbReference type="PRINTS" id="PR00372">
    <property type="entry name" value="FYWHYDRXLASE"/>
</dbReference>
<proteinExistence type="inferred from homology"/>
<feature type="compositionally biased region" description="Basic residues" evidence="9">
    <location>
        <begin position="519"/>
        <end position="544"/>
    </location>
</feature>
<keyword evidence="4" id="KW-0560">Oxidoreductase</keyword>
<dbReference type="PROSITE" id="PS51410">
    <property type="entry name" value="BH4_AAA_HYDROXYL_2"/>
    <property type="match status" value="1"/>
</dbReference>
<comment type="similarity">
    <text evidence="2">Belongs to the biopterin-dependent aromatic amino acid hydroxylase family.</text>
</comment>
<feature type="binding site" evidence="7">
    <location>
        <position position="260"/>
    </location>
    <ligand>
        <name>Fe cation</name>
        <dbReference type="ChEBI" id="CHEBI:24875"/>
    </ligand>
</feature>
<evidence type="ECO:0000256" key="4">
    <source>
        <dbReference type="ARBA" id="ARBA00023002"/>
    </source>
</evidence>
<evidence type="ECO:0000259" key="10">
    <source>
        <dbReference type="PROSITE" id="PS51410"/>
    </source>
</evidence>
<dbReference type="PANTHER" id="PTHR11473:SF15">
    <property type="entry name" value="TYROSINE 3-MONOOXYGENASE"/>
    <property type="match status" value="1"/>
</dbReference>
<evidence type="ECO:0000256" key="7">
    <source>
        <dbReference type="PIRSR" id="PIRSR601273-2"/>
    </source>
</evidence>
<evidence type="ECO:0000256" key="3">
    <source>
        <dbReference type="ARBA" id="ARBA00022723"/>
    </source>
</evidence>
<keyword evidence="3 7" id="KW-0479">Metal-binding</keyword>
<comment type="cofactor">
    <cofactor evidence="1 7">
        <name>Fe(2+)</name>
        <dbReference type="ChEBI" id="CHEBI:29033"/>
    </cofactor>
</comment>
<dbReference type="SUPFAM" id="SSF55021">
    <property type="entry name" value="ACT-like"/>
    <property type="match status" value="1"/>
</dbReference>
<feature type="compositionally biased region" description="Polar residues" evidence="9">
    <location>
        <begin position="506"/>
        <end position="515"/>
    </location>
</feature>
<dbReference type="InterPro" id="IPR001273">
    <property type="entry name" value="ArAA_hydroxylase"/>
</dbReference>
<dbReference type="STRING" id="300112.A0A4S2JAC9"/>
<dbReference type="PANTHER" id="PTHR11473">
    <property type="entry name" value="AROMATIC AMINO ACID HYDROXYLASE"/>
    <property type="match status" value="1"/>
</dbReference>
<evidence type="ECO:0000256" key="2">
    <source>
        <dbReference type="ARBA" id="ARBA00009712"/>
    </source>
</evidence>
<accession>A0A4S2JAC9</accession>
<dbReference type="EMBL" id="QBLH01003879">
    <property type="protein sequence ID" value="TGZ32332.1"/>
    <property type="molecule type" value="Genomic_DNA"/>
</dbReference>
<evidence type="ECO:0000256" key="8">
    <source>
        <dbReference type="SAM" id="Coils"/>
    </source>
</evidence>
<dbReference type="SUPFAM" id="SSF56534">
    <property type="entry name" value="Aromatic aminoacid monoxygenases, catalytic and oligomerization domains"/>
    <property type="match status" value="1"/>
</dbReference>
<dbReference type="GO" id="GO:0005506">
    <property type="term" value="F:iron ion binding"/>
    <property type="evidence" value="ECO:0007669"/>
    <property type="project" value="InterPro"/>
</dbReference>
<dbReference type="InterPro" id="IPR045865">
    <property type="entry name" value="ACT-like_dom_sf"/>
</dbReference>
<evidence type="ECO:0000313" key="12">
    <source>
        <dbReference type="Proteomes" id="UP000310200"/>
    </source>
</evidence>